<dbReference type="SMART" id="SM00368">
    <property type="entry name" value="LRR_RI"/>
    <property type="match status" value="2"/>
</dbReference>
<feature type="compositionally biased region" description="Gly residues" evidence="6">
    <location>
        <begin position="23"/>
        <end position="34"/>
    </location>
</feature>
<dbReference type="GO" id="GO:0046872">
    <property type="term" value="F:metal ion binding"/>
    <property type="evidence" value="ECO:0007669"/>
    <property type="project" value="UniProtKB-KW"/>
</dbReference>
<dbReference type="GO" id="GO:0016020">
    <property type="term" value="C:membrane"/>
    <property type="evidence" value="ECO:0007669"/>
    <property type="project" value="UniProtKB-SubCell"/>
</dbReference>
<keyword evidence="5" id="KW-0862">Zinc</keyword>
<dbReference type="OMA" id="DHTIWHI"/>
<dbReference type="PANTHER" id="PTHR24114:SF2">
    <property type="entry name" value="F-BOX DOMAIN-CONTAINING PROTEIN-RELATED"/>
    <property type="match status" value="1"/>
</dbReference>
<evidence type="ECO:0000256" key="5">
    <source>
        <dbReference type="PIRSR" id="PIRSR604254-1"/>
    </source>
</evidence>
<dbReference type="SUPFAM" id="SSF52047">
    <property type="entry name" value="RNI-like"/>
    <property type="match status" value="1"/>
</dbReference>
<evidence type="ECO:0000313" key="8">
    <source>
        <dbReference type="EMBL" id="CBJ48698.1"/>
    </source>
</evidence>
<evidence type="ECO:0000313" key="9">
    <source>
        <dbReference type="Proteomes" id="UP000002630"/>
    </source>
</evidence>
<evidence type="ECO:0000256" key="7">
    <source>
        <dbReference type="SAM" id="Phobius"/>
    </source>
</evidence>
<dbReference type="Pfam" id="PF13516">
    <property type="entry name" value="LRR_6"/>
    <property type="match status" value="2"/>
</dbReference>
<organism evidence="8 9">
    <name type="scientific">Ectocarpus siliculosus</name>
    <name type="common">Brown alga</name>
    <name type="synonym">Conferva siliculosa</name>
    <dbReference type="NCBI Taxonomy" id="2880"/>
    <lineage>
        <taxon>Eukaryota</taxon>
        <taxon>Sar</taxon>
        <taxon>Stramenopiles</taxon>
        <taxon>Ochrophyta</taxon>
        <taxon>PX clade</taxon>
        <taxon>Phaeophyceae</taxon>
        <taxon>Ectocarpales</taxon>
        <taxon>Ectocarpaceae</taxon>
        <taxon>Ectocarpus</taxon>
    </lineage>
</organism>
<feature type="transmembrane region" description="Helical" evidence="7">
    <location>
        <begin position="280"/>
        <end position="300"/>
    </location>
</feature>
<evidence type="ECO:0000256" key="4">
    <source>
        <dbReference type="ARBA" id="ARBA00023136"/>
    </source>
</evidence>
<feature type="region of interest" description="Disordered" evidence="6">
    <location>
        <begin position="1"/>
        <end position="51"/>
    </location>
</feature>
<dbReference type="EMBL" id="FN648663">
    <property type="protein sequence ID" value="CBJ48698.1"/>
    <property type="molecule type" value="Genomic_DNA"/>
</dbReference>
<dbReference type="Proteomes" id="UP000002630">
    <property type="component" value="Linkage Group LG18"/>
</dbReference>
<feature type="binding site" evidence="5">
    <location>
        <position position="301"/>
    </location>
    <ligand>
        <name>Zn(2+)</name>
        <dbReference type="ChEBI" id="CHEBI:29105"/>
    </ligand>
</feature>
<dbReference type="EMBL" id="FN649743">
    <property type="protein sequence ID" value="CBJ48698.1"/>
    <property type="molecule type" value="Genomic_DNA"/>
</dbReference>
<dbReference type="Gene3D" id="3.80.10.10">
    <property type="entry name" value="Ribonuclease Inhibitor"/>
    <property type="match status" value="1"/>
</dbReference>
<feature type="transmembrane region" description="Helical" evidence="7">
    <location>
        <begin position="377"/>
        <end position="395"/>
    </location>
</feature>
<sequence length="422" mass="45124">MVTTRAKGDAEAINDEVTALVHNGGGGGENGNGGSKECRSSSSSGADPLDDNEAVKTYIRNCRAYDVPVDPSVVISLKTEWDVLQPTRGFGAGSMLPLAGVLDTNKHVKKLRLRGTGSTQRRPVAGGGNSNARILGRILAQNDTIEHLDLSNTGLDADGMRELCAALEKNSSLTDLNLSRNRFGAEGASVLEGTLDSAPALRALDVRSNALGYKSIAKIQRRCCCRPSGCRELAVEVDGNFVFEEVLNAGTHGVGFVAAIIGAFLLMTEASQEGKSPEHFWGCAIFSASLMFLYLASTLYHSFFMLPYVSGLLCIADHCAIYILIAGSYTPFMLISMHGSSLGRTVIIAQWLCALFGCLFSMTSYSLDFKGTMYVELTLYLGLGLSVLLVWDSVLEHMHQGELMLIAGYGGAACCWVCVCLV</sequence>
<proteinExistence type="predicted"/>
<feature type="transmembrane region" description="Helical" evidence="7">
    <location>
        <begin position="249"/>
        <end position="268"/>
    </location>
</feature>
<gene>
    <name evidence="8" type="ORF">Esi_0046_0084</name>
</gene>
<evidence type="ECO:0000256" key="2">
    <source>
        <dbReference type="ARBA" id="ARBA00022692"/>
    </source>
</evidence>
<evidence type="ECO:0000256" key="3">
    <source>
        <dbReference type="ARBA" id="ARBA00022989"/>
    </source>
</evidence>
<reference evidence="8 9" key="1">
    <citation type="journal article" date="2010" name="Nature">
        <title>The Ectocarpus genome and the independent evolution of multicellularity in brown algae.</title>
        <authorList>
            <person name="Cock J.M."/>
            <person name="Sterck L."/>
            <person name="Rouze P."/>
            <person name="Scornet D."/>
            <person name="Allen A.E."/>
            <person name="Amoutzias G."/>
            <person name="Anthouard V."/>
            <person name="Artiguenave F."/>
            <person name="Aury J.M."/>
            <person name="Badger J.H."/>
            <person name="Beszteri B."/>
            <person name="Billiau K."/>
            <person name="Bonnet E."/>
            <person name="Bothwell J.H."/>
            <person name="Bowler C."/>
            <person name="Boyen C."/>
            <person name="Brownlee C."/>
            <person name="Carrano C.J."/>
            <person name="Charrier B."/>
            <person name="Cho G.Y."/>
            <person name="Coelho S.M."/>
            <person name="Collen J."/>
            <person name="Corre E."/>
            <person name="Da Silva C."/>
            <person name="Delage L."/>
            <person name="Delaroque N."/>
            <person name="Dittami S.M."/>
            <person name="Doulbeau S."/>
            <person name="Elias M."/>
            <person name="Farnham G."/>
            <person name="Gachon C.M."/>
            <person name="Gschloessl B."/>
            <person name="Heesch S."/>
            <person name="Jabbari K."/>
            <person name="Jubin C."/>
            <person name="Kawai H."/>
            <person name="Kimura K."/>
            <person name="Kloareg B."/>
            <person name="Kupper F.C."/>
            <person name="Lang D."/>
            <person name="Le Bail A."/>
            <person name="Leblanc C."/>
            <person name="Lerouge P."/>
            <person name="Lohr M."/>
            <person name="Lopez P.J."/>
            <person name="Martens C."/>
            <person name="Maumus F."/>
            <person name="Michel G."/>
            <person name="Miranda-Saavedra D."/>
            <person name="Morales J."/>
            <person name="Moreau H."/>
            <person name="Motomura T."/>
            <person name="Nagasato C."/>
            <person name="Napoli C.A."/>
            <person name="Nelson D.R."/>
            <person name="Nyvall-Collen P."/>
            <person name="Peters A.F."/>
            <person name="Pommier C."/>
            <person name="Potin P."/>
            <person name="Poulain J."/>
            <person name="Quesneville H."/>
            <person name="Read B."/>
            <person name="Rensing S.A."/>
            <person name="Ritter A."/>
            <person name="Rousvoal S."/>
            <person name="Samanta M."/>
            <person name="Samson G."/>
            <person name="Schroeder D.C."/>
            <person name="Segurens B."/>
            <person name="Strittmatter M."/>
            <person name="Tonon T."/>
            <person name="Tregear J.W."/>
            <person name="Valentin K."/>
            <person name="von Dassow P."/>
            <person name="Yamagishi T."/>
            <person name="Van de Peer Y."/>
            <person name="Wincker P."/>
        </authorList>
    </citation>
    <scope>NUCLEOTIDE SEQUENCE [LARGE SCALE GENOMIC DNA]</scope>
    <source>
        <strain evidence="9">Ec32 / CCAP1310/4</strain>
    </source>
</reference>
<dbReference type="OrthoDB" id="186812at2759"/>
<accession>D7G1X2</accession>
<dbReference type="eggNOG" id="ENOG502SXY1">
    <property type="taxonomic scope" value="Eukaryota"/>
</dbReference>
<keyword evidence="4 7" id="KW-0472">Membrane</keyword>
<dbReference type="InterPro" id="IPR052394">
    <property type="entry name" value="LRR-containing"/>
</dbReference>
<protein>
    <submittedName>
        <fullName evidence="8">Hypothetical inner membrane leucine rich repeat protein</fullName>
    </submittedName>
</protein>
<keyword evidence="9" id="KW-1185">Reference proteome</keyword>
<dbReference type="InterPro" id="IPR004254">
    <property type="entry name" value="AdipoR/HlyIII-related"/>
</dbReference>
<feature type="transmembrane region" description="Helical" evidence="7">
    <location>
        <begin position="346"/>
        <end position="365"/>
    </location>
</feature>
<evidence type="ECO:0000256" key="1">
    <source>
        <dbReference type="ARBA" id="ARBA00004141"/>
    </source>
</evidence>
<dbReference type="InterPro" id="IPR001611">
    <property type="entry name" value="Leu-rich_rpt"/>
</dbReference>
<keyword evidence="3 7" id="KW-1133">Transmembrane helix</keyword>
<dbReference type="PANTHER" id="PTHR24114">
    <property type="entry name" value="LEUCINE RICH REPEAT FAMILY PROTEIN"/>
    <property type="match status" value="1"/>
</dbReference>
<evidence type="ECO:0000256" key="6">
    <source>
        <dbReference type="SAM" id="MobiDB-lite"/>
    </source>
</evidence>
<name>D7G1X2_ECTSI</name>
<feature type="transmembrane region" description="Helical" evidence="7">
    <location>
        <begin position="306"/>
        <end position="325"/>
    </location>
</feature>
<dbReference type="InParanoid" id="D7G1X2"/>
<keyword evidence="2 7" id="KW-0812">Transmembrane</keyword>
<comment type="subcellular location">
    <subcellularLocation>
        <location evidence="1">Membrane</location>
        <topology evidence="1">Multi-pass membrane protein</topology>
    </subcellularLocation>
</comment>
<feature type="compositionally biased region" description="Basic and acidic residues" evidence="6">
    <location>
        <begin position="1"/>
        <end position="10"/>
    </location>
</feature>
<dbReference type="AlphaFoldDB" id="D7G1X2"/>
<keyword evidence="5" id="KW-0479">Metal-binding</keyword>
<dbReference type="InterPro" id="IPR032675">
    <property type="entry name" value="LRR_dom_sf"/>
</dbReference>
<dbReference type="Pfam" id="PF03006">
    <property type="entry name" value="HlyIII"/>
    <property type="match status" value="1"/>
</dbReference>